<keyword evidence="2" id="KW-1185">Reference proteome</keyword>
<dbReference type="AlphaFoldDB" id="A0A975C0D4"/>
<proteinExistence type="predicted"/>
<sequence length="47" mass="5860">MALFPELYNFFVQTWRYFLSQTEVFFNFTHVQQIEKFPDRGQQRNPL</sequence>
<dbReference type="KEGG" id="dmm:dnm_100110"/>
<dbReference type="EMBL" id="CP061800">
    <property type="protein sequence ID" value="QTA93903.1"/>
    <property type="molecule type" value="Genomic_DNA"/>
</dbReference>
<reference evidence="1" key="1">
    <citation type="journal article" date="2021" name="Microb. Physiol.">
        <title>Proteogenomic Insights into the Physiology of Marine, Sulfate-Reducing, Filamentous Desulfonema limicola and Desulfonema magnum.</title>
        <authorList>
            <person name="Schnaars V."/>
            <person name="Wohlbrand L."/>
            <person name="Scheve S."/>
            <person name="Hinrichs C."/>
            <person name="Reinhardt R."/>
            <person name="Rabus R."/>
        </authorList>
    </citation>
    <scope>NUCLEOTIDE SEQUENCE</scope>
    <source>
        <strain evidence="1">4be13</strain>
    </source>
</reference>
<accession>A0A975C0D4</accession>
<gene>
    <name evidence="1" type="ORF">dnm_100110</name>
</gene>
<evidence type="ECO:0000313" key="1">
    <source>
        <dbReference type="EMBL" id="QTA93903.1"/>
    </source>
</evidence>
<protein>
    <submittedName>
        <fullName evidence="1">Uncharacterized protein</fullName>
    </submittedName>
</protein>
<dbReference type="Proteomes" id="UP000663722">
    <property type="component" value="Chromosome"/>
</dbReference>
<organism evidence="1 2">
    <name type="scientific">Desulfonema magnum</name>
    <dbReference type="NCBI Taxonomy" id="45655"/>
    <lineage>
        <taxon>Bacteria</taxon>
        <taxon>Pseudomonadati</taxon>
        <taxon>Thermodesulfobacteriota</taxon>
        <taxon>Desulfobacteria</taxon>
        <taxon>Desulfobacterales</taxon>
        <taxon>Desulfococcaceae</taxon>
        <taxon>Desulfonema</taxon>
    </lineage>
</organism>
<name>A0A975C0D4_9BACT</name>
<evidence type="ECO:0000313" key="2">
    <source>
        <dbReference type="Proteomes" id="UP000663722"/>
    </source>
</evidence>